<comment type="similarity">
    <text evidence="1 8">Belongs to the ferritin family. Prokaryotic subfamily.</text>
</comment>
<feature type="domain" description="Ferritin-like diiron" evidence="9">
    <location>
        <begin position="1"/>
        <end position="146"/>
    </location>
</feature>
<evidence type="ECO:0000256" key="6">
    <source>
        <dbReference type="ARBA" id="ARBA00054546"/>
    </source>
</evidence>
<dbReference type="Pfam" id="PF00210">
    <property type="entry name" value="Ferritin"/>
    <property type="match status" value="1"/>
</dbReference>
<dbReference type="AlphaFoldDB" id="A0A9D2BR42"/>
<gene>
    <name evidence="10" type="ORF">H9848_12170</name>
</gene>
<comment type="function">
    <text evidence="8">Iron-storage protein.</text>
</comment>
<dbReference type="PANTHER" id="PTHR11431">
    <property type="entry name" value="FERRITIN"/>
    <property type="match status" value="1"/>
</dbReference>
<evidence type="ECO:0000256" key="7">
    <source>
        <dbReference type="PIRSR" id="PIRSR601519-1"/>
    </source>
</evidence>
<evidence type="ECO:0000256" key="8">
    <source>
        <dbReference type="RuleBase" id="RU361145"/>
    </source>
</evidence>
<dbReference type="GO" id="GO:0004322">
    <property type="term" value="F:ferroxidase activity"/>
    <property type="evidence" value="ECO:0007669"/>
    <property type="project" value="TreeGrafter"/>
</dbReference>
<feature type="binding site" evidence="7">
    <location>
        <position position="18"/>
    </location>
    <ligand>
        <name>Fe cation</name>
        <dbReference type="ChEBI" id="CHEBI:24875"/>
        <label>1</label>
    </ligand>
</feature>
<dbReference type="Proteomes" id="UP000823847">
    <property type="component" value="Unassembled WGS sequence"/>
</dbReference>
<organism evidence="10 11">
    <name type="scientific">Candidatus Parabacteroides intestinigallinarum</name>
    <dbReference type="NCBI Taxonomy" id="2838722"/>
    <lineage>
        <taxon>Bacteria</taxon>
        <taxon>Pseudomonadati</taxon>
        <taxon>Bacteroidota</taxon>
        <taxon>Bacteroidia</taxon>
        <taxon>Bacteroidales</taxon>
        <taxon>Tannerellaceae</taxon>
        <taxon>Parabacteroides</taxon>
    </lineage>
</organism>
<keyword evidence="5 7" id="KW-0408">Iron</keyword>
<evidence type="ECO:0000256" key="4">
    <source>
        <dbReference type="ARBA" id="ARBA00023002"/>
    </source>
</evidence>
<evidence type="ECO:0000256" key="1">
    <source>
        <dbReference type="ARBA" id="ARBA00006950"/>
    </source>
</evidence>
<reference evidence="10" key="2">
    <citation type="submission" date="2021-04" db="EMBL/GenBank/DDBJ databases">
        <authorList>
            <person name="Gilroy R."/>
        </authorList>
    </citation>
    <scope>NUCLEOTIDE SEQUENCE</scope>
    <source>
        <strain evidence="10">ChiHecec2B26-12326</strain>
    </source>
</reference>
<keyword evidence="4" id="KW-0560">Oxidoreductase</keyword>
<evidence type="ECO:0000313" key="10">
    <source>
        <dbReference type="EMBL" id="HIX87342.1"/>
    </source>
</evidence>
<dbReference type="GO" id="GO:0006826">
    <property type="term" value="P:iron ion transport"/>
    <property type="evidence" value="ECO:0007669"/>
    <property type="project" value="InterPro"/>
</dbReference>
<keyword evidence="8" id="KW-0963">Cytoplasm</keyword>
<dbReference type="PROSITE" id="PS50905">
    <property type="entry name" value="FERRITIN_LIKE"/>
    <property type="match status" value="1"/>
</dbReference>
<comment type="caution">
    <text evidence="10">The sequence shown here is derived from an EMBL/GenBank/DDBJ whole genome shotgun (WGS) entry which is preliminary data.</text>
</comment>
<reference evidence="10" key="1">
    <citation type="journal article" date="2021" name="PeerJ">
        <title>Extensive microbial diversity within the chicken gut microbiome revealed by metagenomics and culture.</title>
        <authorList>
            <person name="Gilroy R."/>
            <person name="Ravi A."/>
            <person name="Getino M."/>
            <person name="Pursley I."/>
            <person name="Horton D.L."/>
            <person name="Alikhan N.F."/>
            <person name="Baker D."/>
            <person name="Gharbi K."/>
            <person name="Hall N."/>
            <person name="Watson M."/>
            <person name="Adriaenssens E.M."/>
            <person name="Foster-Nyarko E."/>
            <person name="Jarju S."/>
            <person name="Secka A."/>
            <person name="Antonio M."/>
            <person name="Oren A."/>
            <person name="Chaudhuri R.R."/>
            <person name="La Ragione R."/>
            <person name="Hildebrand F."/>
            <person name="Pallen M.J."/>
        </authorList>
    </citation>
    <scope>NUCLEOTIDE SEQUENCE</scope>
    <source>
        <strain evidence="10">ChiHecec2B26-12326</strain>
    </source>
</reference>
<dbReference type="EMBL" id="DXEN01000088">
    <property type="protein sequence ID" value="HIX87342.1"/>
    <property type="molecule type" value="Genomic_DNA"/>
</dbReference>
<dbReference type="GO" id="GO:0042802">
    <property type="term" value="F:identical protein binding"/>
    <property type="evidence" value="ECO:0007669"/>
    <property type="project" value="UniProtKB-ARBA"/>
</dbReference>
<keyword evidence="2 8" id="KW-0409">Iron storage</keyword>
<dbReference type="InterPro" id="IPR008331">
    <property type="entry name" value="Ferritin_DPS_dom"/>
</dbReference>
<feature type="binding site" evidence="7">
    <location>
        <position position="128"/>
    </location>
    <ligand>
        <name>Fe cation</name>
        <dbReference type="ChEBI" id="CHEBI:24875"/>
        <label>1</label>
    </ligand>
</feature>
<proteinExistence type="inferred from homology"/>
<dbReference type="FunFam" id="1.20.1260.10:FF:000001">
    <property type="entry name" value="Non-heme ferritin"/>
    <property type="match status" value="1"/>
</dbReference>
<keyword evidence="3 7" id="KW-0479">Metal-binding</keyword>
<evidence type="ECO:0000259" key="9">
    <source>
        <dbReference type="PROSITE" id="PS50905"/>
    </source>
</evidence>
<comment type="catalytic activity">
    <reaction evidence="8">
        <text>4 Fe(2+) + O2 + 6 H2O = 4 iron(III) oxide-hydroxide + 12 H(+)</text>
        <dbReference type="Rhea" id="RHEA:11972"/>
        <dbReference type="ChEBI" id="CHEBI:15377"/>
        <dbReference type="ChEBI" id="CHEBI:15378"/>
        <dbReference type="ChEBI" id="CHEBI:15379"/>
        <dbReference type="ChEBI" id="CHEBI:29033"/>
        <dbReference type="ChEBI" id="CHEBI:78619"/>
        <dbReference type="EC" id="1.16.3.2"/>
    </reaction>
</comment>
<dbReference type="SUPFAM" id="SSF47240">
    <property type="entry name" value="Ferritin-like"/>
    <property type="match status" value="1"/>
</dbReference>
<accession>A0A9D2BR42</accession>
<dbReference type="InterPro" id="IPR009078">
    <property type="entry name" value="Ferritin-like_SF"/>
</dbReference>
<feature type="binding site" evidence="7">
    <location>
        <position position="54"/>
    </location>
    <ligand>
        <name>Fe cation</name>
        <dbReference type="ChEBI" id="CHEBI:24875"/>
        <label>1</label>
    </ligand>
</feature>
<dbReference type="InterPro" id="IPR012347">
    <property type="entry name" value="Ferritin-like"/>
</dbReference>
<dbReference type="Gene3D" id="1.20.1260.10">
    <property type="match status" value="1"/>
</dbReference>
<evidence type="ECO:0000256" key="2">
    <source>
        <dbReference type="ARBA" id="ARBA00022434"/>
    </source>
</evidence>
<dbReference type="EC" id="1.16.3.2" evidence="8"/>
<dbReference type="InterPro" id="IPR001519">
    <property type="entry name" value="Ferritin"/>
</dbReference>
<feature type="binding site" evidence="7">
    <location>
        <position position="51"/>
    </location>
    <ligand>
        <name>Fe cation</name>
        <dbReference type="ChEBI" id="CHEBI:24875"/>
        <label>1</label>
    </ligand>
</feature>
<comment type="subcellular location">
    <subcellularLocation>
        <location evidence="8">Cytoplasm</location>
    </subcellularLocation>
</comment>
<dbReference type="CDD" id="cd01055">
    <property type="entry name" value="Nonheme_Ferritin"/>
    <property type="match status" value="1"/>
</dbReference>
<evidence type="ECO:0000256" key="3">
    <source>
        <dbReference type="ARBA" id="ARBA00022723"/>
    </source>
</evidence>
<dbReference type="GO" id="GO:0005829">
    <property type="term" value="C:cytosol"/>
    <property type="evidence" value="ECO:0007669"/>
    <property type="project" value="TreeGrafter"/>
</dbReference>
<name>A0A9D2BR42_9BACT</name>
<dbReference type="GO" id="GO:0006879">
    <property type="term" value="P:intracellular iron ion homeostasis"/>
    <property type="evidence" value="ECO:0007669"/>
    <property type="project" value="UniProtKB-KW"/>
</dbReference>
<dbReference type="InterPro" id="IPR009040">
    <property type="entry name" value="Ferritin-like_diiron"/>
</dbReference>
<dbReference type="InterPro" id="IPR041719">
    <property type="entry name" value="Ferritin_prok"/>
</dbReference>
<feature type="binding site" evidence="7">
    <location>
        <position position="95"/>
    </location>
    <ligand>
        <name>Fe cation</name>
        <dbReference type="ChEBI" id="CHEBI:24875"/>
        <label>1</label>
    </ligand>
</feature>
<comment type="function">
    <text evidence="6">May alleviate iron toxicity in the presence of oxygen.</text>
</comment>
<protein>
    <recommendedName>
        <fullName evidence="8">Ferritin</fullName>
        <ecNumber evidence="8">1.16.3.2</ecNumber>
    </recommendedName>
</protein>
<evidence type="ECO:0000256" key="5">
    <source>
        <dbReference type="ARBA" id="ARBA00023004"/>
    </source>
</evidence>
<dbReference type="PANTHER" id="PTHR11431:SF127">
    <property type="entry name" value="BACTERIAL NON-HEME FERRITIN"/>
    <property type="match status" value="1"/>
</dbReference>
<dbReference type="GO" id="GO:0008199">
    <property type="term" value="F:ferric iron binding"/>
    <property type="evidence" value="ECO:0007669"/>
    <property type="project" value="InterPro"/>
</dbReference>
<sequence>MILSKKLSEAFNAQVNAEMWSSNLYLSMAVYFKKEGLNGFASWMMKQAEEEMEHAHQMIDYALDRGGDITIGAVNVVPTGWGNPLEVFEHVYKHECYVSELIDKMVEIAEADKDNASRDFLFGFVREQVEEESTAKSIVDQLKHYGECHYGIMDHKLGKRE</sequence>
<dbReference type="GO" id="GO:0008198">
    <property type="term" value="F:ferrous iron binding"/>
    <property type="evidence" value="ECO:0007669"/>
    <property type="project" value="TreeGrafter"/>
</dbReference>
<evidence type="ECO:0000313" key="11">
    <source>
        <dbReference type="Proteomes" id="UP000823847"/>
    </source>
</evidence>